<dbReference type="InterPro" id="IPR027417">
    <property type="entry name" value="P-loop_NTPase"/>
</dbReference>
<feature type="domain" description="NB-ARC" evidence="3">
    <location>
        <begin position="3"/>
        <end position="89"/>
    </location>
</feature>
<dbReference type="GO" id="GO:0009626">
    <property type="term" value="P:plant-type hypersensitive response"/>
    <property type="evidence" value="ECO:0007669"/>
    <property type="project" value="UniProtKB-ARBA"/>
</dbReference>
<dbReference type="PANTHER" id="PTHR23155">
    <property type="entry name" value="DISEASE RESISTANCE PROTEIN RP"/>
    <property type="match status" value="1"/>
</dbReference>
<keyword evidence="2" id="KW-0611">Plant defense</keyword>
<dbReference type="InterPro" id="IPR044974">
    <property type="entry name" value="Disease_R_plants"/>
</dbReference>
<dbReference type="InterPro" id="IPR032675">
    <property type="entry name" value="LRR_dom_sf"/>
</dbReference>
<dbReference type="SUPFAM" id="SSF52540">
    <property type="entry name" value="P-loop containing nucleoside triphosphate hydrolases"/>
    <property type="match status" value="1"/>
</dbReference>
<dbReference type="OrthoDB" id="762143at2759"/>
<evidence type="ECO:0000259" key="5">
    <source>
        <dbReference type="Pfam" id="PF23598"/>
    </source>
</evidence>
<evidence type="ECO:0000256" key="2">
    <source>
        <dbReference type="ARBA" id="ARBA00022821"/>
    </source>
</evidence>
<dbReference type="FunFam" id="1.10.10.10:FF:000322">
    <property type="entry name" value="Probable disease resistance protein At1g63360"/>
    <property type="match status" value="1"/>
</dbReference>
<dbReference type="Gene3D" id="3.80.10.10">
    <property type="entry name" value="Ribonuclease Inhibitor"/>
    <property type="match status" value="1"/>
</dbReference>
<dbReference type="AlphaFoldDB" id="A0A1E5UXM4"/>
<organism evidence="6 7">
    <name type="scientific">Dichanthelium oligosanthes</name>
    <dbReference type="NCBI Taxonomy" id="888268"/>
    <lineage>
        <taxon>Eukaryota</taxon>
        <taxon>Viridiplantae</taxon>
        <taxon>Streptophyta</taxon>
        <taxon>Embryophyta</taxon>
        <taxon>Tracheophyta</taxon>
        <taxon>Spermatophyta</taxon>
        <taxon>Magnoliopsida</taxon>
        <taxon>Liliopsida</taxon>
        <taxon>Poales</taxon>
        <taxon>Poaceae</taxon>
        <taxon>PACMAD clade</taxon>
        <taxon>Panicoideae</taxon>
        <taxon>Panicodae</taxon>
        <taxon>Paniceae</taxon>
        <taxon>Dichantheliinae</taxon>
        <taxon>Dichanthelium</taxon>
    </lineage>
</organism>
<reference evidence="6 7" key="1">
    <citation type="submission" date="2016-09" db="EMBL/GenBank/DDBJ databases">
        <title>The draft genome of Dichanthelium oligosanthes: A C3 panicoid grass species.</title>
        <authorList>
            <person name="Studer A.J."/>
            <person name="Schnable J.C."/>
            <person name="Brutnell T.P."/>
        </authorList>
    </citation>
    <scope>NUCLEOTIDE SEQUENCE [LARGE SCALE GENOMIC DNA]</scope>
    <source>
        <strain evidence="7">cv. Kellogg 1175</strain>
        <tissue evidence="6">Leaf</tissue>
    </source>
</reference>
<dbReference type="GO" id="GO:0002758">
    <property type="term" value="P:innate immune response-activating signaling pathway"/>
    <property type="evidence" value="ECO:0007669"/>
    <property type="project" value="UniProtKB-ARBA"/>
</dbReference>
<sequence>MLVQTLTNALSASKFLLVMDDVWRDTSAAWEHVLSVPIKNASRQQPGIRVLVTTRFEDLPRKMQASLHQHRVRPLDEEDAWSLLKKQLFLLDEVEIDHLKSIGMEILKSEWKAVLNDPAWSIDGLPQELDNRLYLSYQDLPPPLKQCFLYCMVFPKGTNMPRDLVTGMWISEGFIQPPERNGSSHDDCFENLATEYYRDLIKRNLIEPVKRYSLTGYMCTLNDVVRSFAEYMAREELLVVQGEQAADSGSGLIRRLSIAPAAASVADCAILKKQKSLRTFVTFNSKHLRHLHLEKTDISRLPDAIHKMRFLQYIVLLNCEKFAHLPSSIIKLVHLRSLYITGSNVSAVPKGFGGLTNLRLLNGFPIHVDMDAGSSSWCSLQELAPLSQLRKLTLFGLEKVPNSWMAEKAMISSKGHLDITT</sequence>
<dbReference type="Gene3D" id="3.40.50.300">
    <property type="entry name" value="P-loop containing nucleotide triphosphate hydrolases"/>
    <property type="match status" value="1"/>
</dbReference>
<dbReference type="InterPro" id="IPR058922">
    <property type="entry name" value="WHD_DRP"/>
</dbReference>
<evidence type="ECO:0000259" key="4">
    <source>
        <dbReference type="Pfam" id="PF23559"/>
    </source>
</evidence>
<dbReference type="SUPFAM" id="SSF52047">
    <property type="entry name" value="RNI-like"/>
    <property type="match status" value="1"/>
</dbReference>
<dbReference type="Proteomes" id="UP000095767">
    <property type="component" value="Unassembled WGS sequence"/>
</dbReference>
<dbReference type="EMBL" id="LWDX02059521">
    <property type="protein sequence ID" value="OEL17578.1"/>
    <property type="molecule type" value="Genomic_DNA"/>
</dbReference>
<keyword evidence="1" id="KW-0677">Repeat</keyword>
<proteinExistence type="predicted"/>
<dbReference type="Gene3D" id="1.10.10.10">
    <property type="entry name" value="Winged helix-like DNA-binding domain superfamily/Winged helix DNA-binding domain"/>
    <property type="match status" value="1"/>
</dbReference>
<dbReference type="GO" id="GO:0042742">
    <property type="term" value="P:defense response to bacterium"/>
    <property type="evidence" value="ECO:0007669"/>
    <property type="project" value="UniProtKB-ARBA"/>
</dbReference>
<evidence type="ECO:0000256" key="1">
    <source>
        <dbReference type="ARBA" id="ARBA00022737"/>
    </source>
</evidence>
<dbReference type="InterPro" id="IPR002182">
    <property type="entry name" value="NB-ARC"/>
</dbReference>
<dbReference type="InterPro" id="IPR055414">
    <property type="entry name" value="LRR_R13L4/SHOC2-like"/>
</dbReference>
<dbReference type="Pfam" id="PF00931">
    <property type="entry name" value="NB-ARC"/>
    <property type="match status" value="1"/>
</dbReference>
<gene>
    <name evidence="6" type="ORF">BAE44_0021404</name>
</gene>
<dbReference type="Pfam" id="PF23559">
    <property type="entry name" value="WHD_DRP"/>
    <property type="match status" value="1"/>
</dbReference>
<evidence type="ECO:0000313" key="6">
    <source>
        <dbReference type="EMBL" id="OEL17578.1"/>
    </source>
</evidence>
<dbReference type="STRING" id="888268.A0A1E5UXM4"/>
<comment type="caution">
    <text evidence="6">The sequence shown here is derived from an EMBL/GenBank/DDBJ whole genome shotgun (WGS) entry which is preliminary data.</text>
</comment>
<dbReference type="PANTHER" id="PTHR23155:SF1211">
    <property type="entry name" value="OS09G0313500 PROTEIN"/>
    <property type="match status" value="1"/>
</dbReference>
<name>A0A1E5UXM4_9POAL</name>
<evidence type="ECO:0000313" key="7">
    <source>
        <dbReference type="Proteomes" id="UP000095767"/>
    </source>
</evidence>
<dbReference type="GO" id="GO:0043531">
    <property type="term" value="F:ADP binding"/>
    <property type="evidence" value="ECO:0007669"/>
    <property type="project" value="InterPro"/>
</dbReference>
<dbReference type="Pfam" id="PF23598">
    <property type="entry name" value="LRR_14"/>
    <property type="match status" value="1"/>
</dbReference>
<keyword evidence="7" id="KW-1185">Reference proteome</keyword>
<feature type="domain" description="Disease resistance R13L4/SHOC-2-like LRR" evidence="5">
    <location>
        <begin position="284"/>
        <end position="398"/>
    </location>
</feature>
<protein>
    <submittedName>
        <fullName evidence="6">Putative disease resistance RPP13-like protein 1</fullName>
    </submittedName>
</protein>
<evidence type="ECO:0000259" key="3">
    <source>
        <dbReference type="Pfam" id="PF00931"/>
    </source>
</evidence>
<dbReference type="InterPro" id="IPR036388">
    <property type="entry name" value="WH-like_DNA-bd_sf"/>
</dbReference>
<feature type="domain" description="Disease resistance protein winged helix" evidence="4">
    <location>
        <begin position="153"/>
        <end position="228"/>
    </location>
</feature>
<accession>A0A1E5UXM4</accession>